<dbReference type="Proteomes" id="UP000250321">
    <property type="component" value="Unassembled WGS sequence"/>
</dbReference>
<name>A0A314ZSW1_PRUYE</name>
<evidence type="ECO:0000313" key="1">
    <source>
        <dbReference type="EMBL" id="PQQ21287.1"/>
    </source>
</evidence>
<proteinExistence type="predicted"/>
<keyword evidence="2" id="KW-1185">Reference proteome</keyword>
<comment type="caution">
    <text evidence="1">The sequence shown here is derived from an EMBL/GenBank/DDBJ whole genome shotgun (WGS) entry which is preliminary data.</text>
</comment>
<reference evidence="1 2" key="1">
    <citation type="submission" date="2018-02" db="EMBL/GenBank/DDBJ databases">
        <title>Draft genome of wild Prunus yedoensis var. nudiflora.</title>
        <authorList>
            <person name="Baek S."/>
            <person name="Kim J.-H."/>
            <person name="Choi K."/>
            <person name="Kim G.-B."/>
            <person name="Cho A."/>
            <person name="Jang H."/>
            <person name="Shin C.-H."/>
            <person name="Yu H.-J."/>
            <person name="Mun J.-H."/>
        </authorList>
    </citation>
    <scope>NUCLEOTIDE SEQUENCE [LARGE SCALE GENOMIC DNA]</scope>
    <source>
        <strain evidence="2">cv. Jeju island</strain>
        <tissue evidence="1">Leaf</tissue>
    </source>
</reference>
<gene>
    <name evidence="1" type="ORF">Pyn_31458</name>
</gene>
<evidence type="ECO:0000313" key="2">
    <source>
        <dbReference type="Proteomes" id="UP000250321"/>
    </source>
</evidence>
<dbReference type="AlphaFoldDB" id="A0A314ZSW1"/>
<organism evidence="1 2">
    <name type="scientific">Prunus yedoensis var. nudiflora</name>
    <dbReference type="NCBI Taxonomy" id="2094558"/>
    <lineage>
        <taxon>Eukaryota</taxon>
        <taxon>Viridiplantae</taxon>
        <taxon>Streptophyta</taxon>
        <taxon>Embryophyta</taxon>
        <taxon>Tracheophyta</taxon>
        <taxon>Spermatophyta</taxon>
        <taxon>Magnoliopsida</taxon>
        <taxon>eudicotyledons</taxon>
        <taxon>Gunneridae</taxon>
        <taxon>Pentapetalae</taxon>
        <taxon>rosids</taxon>
        <taxon>fabids</taxon>
        <taxon>Rosales</taxon>
        <taxon>Rosaceae</taxon>
        <taxon>Amygdaloideae</taxon>
        <taxon>Amygdaleae</taxon>
        <taxon>Prunus</taxon>
    </lineage>
</organism>
<accession>A0A314ZSW1</accession>
<dbReference type="EMBL" id="PJQY01000016">
    <property type="protein sequence ID" value="PQQ21287.1"/>
    <property type="molecule type" value="Genomic_DNA"/>
</dbReference>
<protein>
    <submittedName>
        <fullName evidence="1">Uncharacterized protein</fullName>
    </submittedName>
</protein>
<sequence>MELDLIQQRQSVHYEFGATPTGTAHLTYFLYRIFTWPYHLQLPTHIGCLLPARTCYAPHLAGTPNIEGGTHAIQSPSRPVKCCQTLTKNTVVCNRFWARDPSPDHMHPRCPFPAALITLQP</sequence>